<organism evidence="2 3">
    <name type="scientific">Verticillium longisporum</name>
    <name type="common">Verticillium dahliae var. longisporum</name>
    <dbReference type="NCBI Taxonomy" id="100787"/>
    <lineage>
        <taxon>Eukaryota</taxon>
        <taxon>Fungi</taxon>
        <taxon>Dikarya</taxon>
        <taxon>Ascomycota</taxon>
        <taxon>Pezizomycotina</taxon>
        <taxon>Sordariomycetes</taxon>
        <taxon>Hypocreomycetidae</taxon>
        <taxon>Glomerellales</taxon>
        <taxon>Plectosphaerellaceae</taxon>
        <taxon>Verticillium</taxon>
    </lineage>
</organism>
<dbReference type="STRING" id="100787.A0A0G4M9L0"/>
<proteinExistence type="predicted"/>
<evidence type="ECO:0008006" key="4">
    <source>
        <dbReference type="Google" id="ProtNLM"/>
    </source>
</evidence>
<dbReference type="AlphaFoldDB" id="A0A0G4M9L0"/>
<dbReference type="EMBL" id="CVQH01021441">
    <property type="protein sequence ID" value="CRK30650.1"/>
    <property type="molecule type" value="Genomic_DNA"/>
</dbReference>
<feature type="compositionally biased region" description="Polar residues" evidence="1">
    <location>
        <begin position="1"/>
        <end position="21"/>
    </location>
</feature>
<sequence>MAQVNGDVSSSAPSSAFVQYDSSTSSTTPSSTTVSKQNPYGQKSLQLSDSAYKTFAQPFIPYLAGPFEFVRPYLQKADTFGDQALSKVDQQVPFVKKPTNELYAGAKGIIALPFKTGVETKDHVLKTYSAEYKKLGNGNDNVITYGKALVSTAFISSSEFLTWANNVLHYKKEEAKEAINEKANN</sequence>
<reference evidence="2 3" key="1">
    <citation type="submission" date="2015-05" db="EMBL/GenBank/DDBJ databases">
        <authorList>
            <person name="Wang D.B."/>
            <person name="Wang M."/>
        </authorList>
    </citation>
    <scope>NUCLEOTIDE SEQUENCE [LARGE SCALE GENOMIC DNA]</scope>
    <source>
        <strain evidence="2">VL1</strain>
    </source>
</reference>
<protein>
    <recommendedName>
        <fullName evidence="4">CAP20</fullName>
    </recommendedName>
</protein>
<feature type="compositionally biased region" description="Low complexity" evidence="1">
    <location>
        <begin position="22"/>
        <end position="35"/>
    </location>
</feature>
<name>A0A0G4M9L0_VERLO</name>
<feature type="region of interest" description="Disordered" evidence="1">
    <location>
        <begin position="1"/>
        <end position="40"/>
    </location>
</feature>
<gene>
    <name evidence="2" type="ORF">BN1708_015816</name>
</gene>
<evidence type="ECO:0000256" key="1">
    <source>
        <dbReference type="SAM" id="MobiDB-lite"/>
    </source>
</evidence>
<keyword evidence="3" id="KW-1185">Reference proteome</keyword>
<evidence type="ECO:0000313" key="3">
    <source>
        <dbReference type="Proteomes" id="UP000044602"/>
    </source>
</evidence>
<dbReference type="Proteomes" id="UP000044602">
    <property type="component" value="Unassembled WGS sequence"/>
</dbReference>
<evidence type="ECO:0000313" key="2">
    <source>
        <dbReference type="EMBL" id="CRK30650.1"/>
    </source>
</evidence>
<accession>A0A0G4M9L0</accession>